<dbReference type="STRING" id="446470.Snas_3233"/>
<dbReference type="RefSeq" id="WP_013018474.1">
    <property type="nucleotide sequence ID" value="NC_013947.1"/>
</dbReference>
<reference evidence="2 3" key="1">
    <citation type="journal article" date="2009" name="Stand. Genomic Sci.">
        <title>Complete genome sequence of Stackebrandtia nassauensis type strain (LLR-40K-21).</title>
        <authorList>
            <person name="Munk C."/>
            <person name="Lapidus A."/>
            <person name="Copeland A."/>
            <person name="Jando M."/>
            <person name="Mayilraj S."/>
            <person name="Glavina Del Rio T."/>
            <person name="Nolan M."/>
            <person name="Chen F."/>
            <person name="Lucas S."/>
            <person name="Tice H."/>
            <person name="Cheng J.F."/>
            <person name="Han C."/>
            <person name="Detter J.C."/>
            <person name="Bruce D."/>
            <person name="Goodwin L."/>
            <person name="Chain P."/>
            <person name="Pitluck S."/>
            <person name="Goker M."/>
            <person name="Ovchinikova G."/>
            <person name="Pati A."/>
            <person name="Ivanova N."/>
            <person name="Mavromatis K."/>
            <person name="Chen A."/>
            <person name="Palaniappan K."/>
            <person name="Land M."/>
            <person name="Hauser L."/>
            <person name="Chang Y.J."/>
            <person name="Jeffries C.D."/>
            <person name="Bristow J."/>
            <person name="Eisen J.A."/>
            <person name="Markowitz V."/>
            <person name="Hugenholtz P."/>
            <person name="Kyrpides N.C."/>
            <person name="Klenk H.P."/>
        </authorList>
    </citation>
    <scope>NUCLEOTIDE SEQUENCE [LARGE SCALE GENOMIC DNA]</scope>
    <source>
        <strain evidence="3">DSM 44728 / CIP 108903 / NRRL B-16338 / NBRC 102104 / LLR-40K-21</strain>
    </source>
</reference>
<sequence length="212" mass="24390">MSDTVTSQARGTWGRVANLLWRMVKIEARGYQSMYRLVFRRPRVPSGAVGFGYHRNVLMVMIVFVVISLVELVVVDIIVRQWVFVRIPLLILGVWGVVYMFGMLCGMLTRPHAIGPKGLRVRDSTEVDLDLPWEVVHAVEQRTVTIQDKTAKVTVDDGRRTFSLRMQKETNIEVELEEPLRLRLPHGVETIDKVAFYVDDPKAFMRQMLTYA</sequence>
<dbReference type="Proteomes" id="UP000000844">
    <property type="component" value="Chromosome"/>
</dbReference>
<feature type="transmembrane region" description="Helical" evidence="1">
    <location>
        <begin position="57"/>
        <end position="79"/>
    </location>
</feature>
<accession>D3QBM1</accession>
<dbReference type="EMBL" id="CP001778">
    <property type="protein sequence ID" value="ADD42903.1"/>
    <property type="molecule type" value="Genomic_DNA"/>
</dbReference>
<protein>
    <submittedName>
        <fullName evidence="2">Uncharacterized protein</fullName>
    </submittedName>
</protein>
<keyword evidence="1" id="KW-1133">Transmembrane helix</keyword>
<gene>
    <name evidence="2" type="ordered locus">Snas_3233</name>
</gene>
<keyword evidence="1" id="KW-0472">Membrane</keyword>
<name>D3QBM1_STANL</name>
<proteinExistence type="predicted"/>
<feature type="transmembrane region" description="Helical" evidence="1">
    <location>
        <begin position="85"/>
        <end position="108"/>
    </location>
</feature>
<dbReference type="KEGG" id="sna:Snas_3233"/>
<dbReference type="OrthoDB" id="4990523at2"/>
<organism evidence="2 3">
    <name type="scientific">Stackebrandtia nassauensis (strain DSM 44728 / CIP 108903 / NRRL B-16338 / NBRC 102104 / LLR-40K-21)</name>
    <dbReference type="NCBI Taxonomy" id="446470"/>
    <lineage>
        <taxon>Bacteria</taxon>
        <taxon>Bacillati</taxon>
        <taxon>Actinomycetota</taxon>
        <taxon>Actinomycetes</taxon>
        <taxon>Glycomycetales</taxon>
        <taxon>Glycomycetaceae</taxon>
        <taxon>Stackebrandtia</taxon>
    </lineage>
</organism>
<keyword evidence="1" id="KW-0812">Transmembrane</keyword>
<dbReference type="eggNOG" id="ENOG502Z7JX">
    <property type="taxonomic scope" value="Bacteria"/>
</dbReference>
<dbReference type="HOGENOM" id="CLU_065811_1_0_11"/>
<evidence type="ECO:0000256" key="1">
    <source>
        <dbReference type="SAM" id="Phobius"/>
    </source>
</evidence>
<keyword evidence="3" id="KW-1185">Reference proteome</keyword>
<dbReference type="AlphaFoldDB" id="D3QBM1"/>
<evidence type="ECO:0000313" key="2">
    <source>
        <dbReference type="EMBL" id="ADD42903.1"/>
    </source>
</evidence>
<evidence type="ECO:0000313" key="3">
    <source>
        <dbReference type="Proteomes" id="UP000000844"/>
    </source>
</evidence>